<dbReference type="SUPFAM" id="SSF51695">
    <property type="entry name" value="PLC-like phosphodiesterases"/>
    <property type="match status" value="1"/>
</dbReference>
<reference evidence="4" key="1">
    <citation type="submission" date="2024-03" db="EMBL/GenBank/DDBJ databases">
        <title>Chitinophaga horti sp. nov., isolated from garden soil.</title>
        <authorList>
            <person name="Lee D.S."/>
            <person name="Han D.M."/>
            <person name="Baek J.H."/>
            <person name="Choi D.G."/>
            <person name="Jeon J.H."/>
            <person name="Jeon C.O."/>
        </authorList>
    </citation>
    <scope>NUCLEOTIDE SEQUENCE [LARGE SCALE GENOMIC DNA]</scope>
    <source>
        <strain evidence="4">GPA1</strain>
    </source>
</reference>
<dbReference type="Proteomes" id="UP001485459">
    <property type="component" value="Chromosome"/>
</dbReference>
<gene>
    <name evidence="3" type="ORF">WJU16_04930</name>
</gene>
<dbReference type="PANTHER" id="PTHR46320:SF1">
    <property type="entry name" value="GLYCEROPHOSPHODIESTER PHOSPHODIESTERASE 1"/>
    <property type="match status" value="1"/>
</dbReference>
<feature type="domain" description="GP-PDE" evidence="2">
    <location>
        <begin position="38"/>
        <end position="278"/>
    </location>
</feature>
<evidence type="ECO:0000313" key="4">
    <source>
        <dbReference type="Proteomes" id="UP001485459"/>
    </source>
</evidence>
<proteinExistence type="predicted"/>
<dbReference type="Pfam" id="PF03009">
    <property type="entry name" value="GDPD"/>
    <property type="match status" value="1"/>
</dbReference>
<evidence type="ECO:0000259" key="2">
    <source>
        <dbReference type="PROSITE" id="PS51704"/>
    </source>
</evidence>
<keyword evidence="1" id="KW-0732">Signal</keyword>
<dbReference type="InterPro" id="IPR017946">
    <property type="entry name" value="PLC-like_Pdiesterase_TIM-brl"/>
</dbReference>
<organism evidence="3 4">
    <name type="scientific">Chitinophaga pollutisoli</name>
    <dbReference type="NCBI Taxonomy" id="3133966"/>
    <lineage>
        <taxon>Bacteria</taxon>
        <taxon>Pseudomonadati</taxon>
        <taxon>Bacteroidota</taxon>
        <taxon>Chitinophagia</taxon>
        <taxon>Chitinophagales</taxon>
        <taxon>Chitinophagaceae</taxon>
        <taxon>Chitinophaga</taxon>
    </lineage>
</organism>
<protein>
    <submittedName>
        <fullName evidence="3">Glycerophosphodiester phosphodiesterase family protein</fullName>
    </submittedName>
</protein>
<sequence>MKRMLAALFLVFSIPAANAQSSRADSLLNDLRHHPEYVLVAAHRAAHADYPENSVAAIREAIRLGADIAELDVQRTKDGVFVLMHDRTITRTTGQPGSVADYTLEQLQQFPLLHNGQPTQHRIPTFRDALLAAKGEILVDVDFKVDGLDAAKEAYPVIHQAGMAPYVLFFLYDHPDAKVLLAHDARIPILPRVRDAAATRETLGFGKFPALHLDETFYSKAIAEDVRAQGARVWMNALGSFDKEEKVKPGAGFDRFFSSFPLTGIVQTDLPGELVVYLRKKGKHR</sequence>
<dbReference type="EMBL" id="CP149822">
    <property type="protein sequence ID" value="WZN42375.1"/>
    <property type="molecule type" value="Genomic_DNA"/>
</dbReference>
<dbReference type="Gene3D" id="3.20.20.190">
    <property type="entry name" value="Phosphatidylinositol (PI) phosphodiesterase"/>
    <property type="match status" value="1"/>
</dbReference>
<feature type="chain" id="PRO_5045113392" evidence="1">
    <location>
        <begin position="20"/>
        <end position="285"/>
    </location>
</feature>
<dbReference type="RefSeq" id="WP_341837209.1">
    <property type="nucleotide sequence ID" value="NZ_CP149822.1"/>
</dbReference>
<dbReference type="CDD" id="cd08566">
    <property type="entry name" value="GDPD_AtGDE_like"/>
    <property type="match status" value="1"/>
</dbReference>
<dbReference type="PROSITE" id="PS51704">
    <property type="entry name" value="GP_PDE"/>
    <property type="match status" value="1"/>
</dbReference>
<dbReference type="InterPro" id="IPR030395">
    <property type="entry name" value="GP_PDE_dom"/>
</dbReference>
<evidence type="ECO:0000313" key="3">
    <source>
        <dbReference type="EMBL" id="WZN42375.1"/>
    </source>
</evidence>
<name>A0ABZ2YRE5_9BACT</name>
<feature type="signal peptide" evidence="1">
    <location>
        <begin position="1"/>
        <end position="19"/>
    </location>
</feature>
<evidence type="ECO:0000256" key="1">
    <source>
        <dbReference type="SAM" id="SignalP"/>
    </source>
</evidence>
<accession>A0ABZ2YRE5</accession>
<dbReference type="PANTHER" id="PTHR46320">
    <property type="entry name" value="GLYCEROPHOSPHODIESTER PHOSPHODIESTERASE 1"/>
    <property type="match status" value="1"/>
</dbReference>
<keyword evidence="4" id="KW-1185">Reference proteome</keyword>